<feature type="compositionally biased region" description="Basic and acidic residues" evidence="1">
    <location>
        <begin position="36"/>
        <end position="55"/>
    </location>
</feature>
<protein>
    <submittedName>
        <fullName evidence="4">HlyD family secretion protein</fullName>
    </submittedName>
</protein>
<proteinExistence type="predicted"/>
<evidence type="ECO:0000259" key="3">
    <source>
        <dbReference type="Pfam" id="PF25917"/>
    </source>
</evidence>
<dbReference type="EMBL" id="JAMZEJ010000004">
    <property type="protein sequence ID" value="MCQ8240743.1"/>
    <property type="molecule type" value="Genomic_DNA"/>
</dbReference>
<evidence type="ECO:0000313" key="4">
    <source>
        <dbReference type="EMBL" id="MCQ8240743.1"/>
    </source>
</evidence>
<feature type="compositionally biased region" description="Basic and acidic residues" evidence="1">
    <location>
        <begin position="1"/>
        <end position="22"/>
    </location>
</feature>
<evidence type="ECO:0000256" key="2">
    <source>
        <dbReference type="SAM" id="Phobius"/>
    </source>
</evidence>
<feature type="transmembrane region" description="Helical" evidence="2">
    <location>
        <begin position="60"/>
        <end position="80"/>
    </location>
</feature>
<dbReference type="Gene3D" id="2.40.50.100">
    <property type="match status" value="1"/>
</dbReference>
<dbReference type="InterPro" id="IPR050739">
    <property type="entry name" value="MFP"/>
</dbReference>
<dbReference type="RefSeq" id="WP_422919481.1">
    <property type="nucleotide sequence ID" value="NZ_JAMZEJ010000004.1"/>
</dbReference>
<keyword evidence="2" id="KW-0472">Membrane</keyword>
<feature type="region of interest" description="Disordered" evidence="1">
    <location>
        <begin position="1"/>
        <end position="57"/>
    </location>
</feature>
<dbReference type="SUPFAM" id="SSF111369">
    <property type="entry name" value="HlyD-like secretion proteins"/>
    <property type="match status" value="2"/>
</dbReference>
<keyword evidence="2" id="KW-0812">Transmembrane</keyword>
<name>A0ABT1VWM8_9PROT</name>
<organism evidence="4 5">
    <name type="scientific">Rhizosaccharibacter radicis</name>
    <dbReference type="NCBI Taxonomy" id="2782605"/>
    <lineage>
        <taxon>Bacteria</taxon>
        <taxon>Pseudomonadati</taxon>
        <taxon>Pseudomonadota</taxon>
        <taxon>Alphaproteobacteria</taxon>
        <taxon>Acetobacterales</taxon>
        <taxon>Acetobacteraceae</taxon>
        <taxon>Rhizosaccharibacter</taxon>
    </lineage>
</organism>
<keyword evidence="5" id="KW-1185">Reference proteome</keyword>
<evidence type="ECO:0000313" key="5">
    <source>
        <dbReference type="Proteomes" id="UP001524547"/>
    </source>
</evidence>
<feature type="domain" description="Multidrug resistance protein MdtA-like barrel-sandwich hybrid" evidence="3">
    <location>
        <begin position="97"/>
        <end position="286"/>
    </location>
</feature>
<dbReference type="InterPro" id="IPR058625">
    <property type="entry name" value="MdtA-like_BSH"/>
</dbReference>
<dbReference type="Proteomes" id="UP001524547">
    <property type="component" value="Unassembled WGS sequence"/>
</dbReference>
<dbReference type="Pfam" id="PF25917">
    <property type="entry name" value="BSH_RND"/>
    <property type="match status" value="1"/>
</dbReference>
<sequence>MADDDSAKNDQDGEKQSEHGQDKGGPNKGGESGQKQPDDQKQDSKKPEDPRDKPKPRWPWVVGALVVLVFVGVVLAIVLIPNPKVWTDDAYVQVHYASIAPRISGQVSAVGVDDNDSVGASQELVQLDDRDQRTSVRQAEAQLARDKAQLADSLANVDRQPSIIREQDSNIAQIEAQLTLSIANQKRYRNLAATGAGTDQNRQQADATLEQQLAQLAGAKASAAASRHQLDVLKAQSDAARAVIAADEASLDQARLNLSYTRILAPVNGMITQRSVQIGDYVGPGTVLMSLVPLEAVYIVANYRELALKHVLPGQHVRIHVDAYDIWLDGIVQGVPPSSGAIYSPVPPNNATGNFTKIVQRLPVKILVTPGQPLAKLLRAGFSVETTIDTGLVDVAARQANTDRRITNDVPAR</sequence>
<dbReference type="PANTHER" id="PTHR30386:SF24">
    <property type="entry name" value="MULTIDRUG RESISTANCE EFFLUX PUMP"/>
    <property type="match status" value="1"/>
</dbReference>
<comment type="caution">
    <text evidence="4">The sequence shown here is derived from an EMBL/GenBank/DDBJ whole genome shotgun (WGS) entry which is preliminary data.</text>
</comment>
<keyword evidence="2" id="KW-1133">Transmembrane helix</keyword>
<accession>A0ABT1VWM8</accession>
<dbReference type="Gene3D" id="1.10.287.470">
    <property type="entry name" value="Helix hairpin bin"/>
    <property type="match status" value="1"/>
</dbReference>
<dbReference type="Gene3D" id="2.40.30.170">
    <property type="match status" value="1"/>
</dbReference>
<gene>
    <name evidence="4" type="ORF">NFI88_07805</name>
</gene>
<reference evidence="4 5" key="1">
    <citation type="submission" date="2022-06" db="EMBL/GenBank/DDBJ databases">
        <title>Rhizosaccharibacter gen. nov. sp. nov. KSS12, endophytic bacteria isolated from sugarcane.</title>
        <authorList>
            <person name="Pitiwittayakul N."/>
        </authorList>
    </citation>
    <scope>NUCLEOTIDE SEQUENCE [LARGE SCALE GENOMIC DNA]</scope>
    <source>
        <strain evidence="4 5">KSS12</strain>
    </source>
</reference>
<evidence type="ECO:0000256" key="1">
    <source>
        <dbReference type="SAM" id="MobiDB-lite"/>
    </source>
</evidence>
<dbReference type="PANTHER" id="PTHR30386">
    <property type="entry name" value="MEMBRANE FUSION SUBUNIT OF EMRAB-TOLC MULTIDRUG EFFLUX PUMP"/>
    <property type="match status" value="1"/>
</dbReference>